<comment type="caution">
    <text evidence="1">The sequence shown here is derived from an EMBL/GenBank/DDBJ whole genome shotgun (WGS) entry which is preliminary data.</text>
</comment>
<name>A0ACB0IX16_TRIPR</name>
<evidence type="ECO:0000313" key="1">
    <source>
        <dbReference type="EMBL" id="CAJ2636790.1"/>
    </source>
</evidence>
<keyword evidence="2" id="KW-1185">Reference proteome</keyword>
<proteinExistence type="predicted"/>
<reference evidence="1" key="1">
    <citation type="submission" date="2023-10" db="EMBL/GenBank/DDBJ databases">
        <authorList>
            <person name="Rodriguez Cubillos JULIANA M."/>
            <person name="De Vega J."/>
        </authorList>
    </citation>
    <scope>NUCLEOTIDE SEQUENCE</scope>
</reference>
<dbReference type="Proteomes" id="UP001177021">
    <property type="component" value="Unassembled WGS sequence"/>
</dbReference>
<evidence type="ECO:0000313" key="2">
    <source>
        <dbReference type="Proteomes" id="UP001177021"/>
    </source>
</evidence>
<sequence>MALSKNFIILFGIVFTLLLYISSNAALASRQLYQLSEEKRNCNTAGQAQVVGCGSPTRSSPVKKPPHSKDPPSEHTPCKGSLASRQLYQLSDEESRCNNPRATIIVGCGSPPVKRSSPIKRSPRSKDPPSQRTPCKGC</sequence>
<gene>
    <name evidence="1" type="ORF">MILVUS5_LOCUS7244</name>
</gene>
<organism evidence="1 2">
    <name type="scientific">Trifolium pratense</name>
    <name type="common">Red clover</name>
    <dbReference type="NCBI Taxonomy" id="57577"/>
    <lineage>
        <taxon>Eukaryota</taxon>
        <taxon>Viridiplantae</taxon>
        <taxon>Streptophyta</taxon>
        <taxon>Embryophyta</taxon>
        <taxon>Tracheophyta</taxon>
        <taxon>Spermatophyta</taxon>
        <taxon>Magnoliopsida</taxon>
        <taxon>eudicotyledons</taxon>
        <taxon>Gunneridae</taxon>
        <taxon>Pentapetalae</taxon>
        <taxon>rosids</taxon>
        <taxon>fabids</taxon>
        <taxon>Fabales</taxon>
        <taxon>Fabaceae</taxon>
        <taxon>Papilionoideae</taxon>
        <taxon>50 kb inversion clade</taxon>
        <taxon>NPAAA clade</taxon>
        <taxon>Hologalegina</taxon>
        <taxon>IRL clade</taxon>
        <taxon>Trifolieae</taxon>
        <taxon>Trifolium</taxon>
    </lineage>
</organism>
<protein>
    <submittedName>
        <fullName evidence="1">Uncharacterized protein</fullName>
    </submittedName>
</protein>
<dbReference type="EMBL" id="CASHSV030000013">
    <property type="protein sequence ID" value="CAJ2636790.1"/>
    <property type="molecule type" value="Genomic_DNA"/>
</dbReference>
<accession>A0ACB0IX16</accession>